<gene>
    <name evidence="9" type="ORF">FSCOSCO3_A020893</name>
</gene>
<evidence type="ECO:0000256" key="2">
    <source>
        <dbReference type="ARBA" id="ARBA00022723"/>
    </source>
</evidence>
<dbReference type="AlphaFoldDB" id="A0AAV1PIL6"/>
<evidence type="ECO:0000256" key="4">
    <source>
        <dbReference type="ARBA" id="ARBA00023125"/>
    </source>
</evidence>
<dbReference type="GO" id="GO:0046872">
    <property type="term" value="F:metal ion binding"/>
    <property type="evidence" value="ECO:0007669"/>
    <property type="project" value="UniProtKB-KW"/>
</dbReference>
<keyword evidence="10" id="KW-1185">Reference proteome</keyword>
<feature type="compositionally biased region" description="Polar residues" evidence="7">
    <location>
        <begin position="63"/>
        <end position="72"/>
    </location>
</feature>
<comment type="subcellular location">
    <subcellularLocation>
        <location evidence="6">Nucleus</location>
    </subcellularLocation>
</comment>
<keyword evidence="4 6" id="KW-0238">DNA-binding</keyword>
<dbReference type="Proteomes" id="UP001314229">
    <property type="component" value="Unassembled WGS sequence"/>
</dbReference>
<feature type="compositionally biased region" description="Basic and acidic residues" evidence="7">
    <location>
        <begin position="255"/>
        <end position="264"/>
    </location>
</feature>
<evidence type="ECO:0000256" key="7">
    <source>
        <dbReference type="SAM" id="MobiDB-lite"/>
    </source>
</evidence>
<dbReference type="GO" id="GO:0007548">
    <property type="term" value="P:sex differentiation"/>
    <property type="evidence" value="ECO:0007669"/>
    <property type="project" value="TreeGrafter"/>
</dbReference>
<name>A0AAV1PIL6_SCOSC</name>
<keyword evidence="2 6" id="KW-0479">Metal-binding</keyword>
<feature type="DNA-binding region" description="DM" evidence="6">
    <location>
        <begin position="21"/>
        <end position="68"/>
    </location>
</feature>
<feature type="domain" description="DM" evidence="8">
    <location>
        <begin position="21"/>
        <end position="68"/>
    </location>
</feature>
<keyword evidence="5 6" id="KW-0539">Nucleus</keyword>
<dbReference type="InterPro" id="IPR001275">
    <property type="entry name" value="DM_DNA-bd"/>
</dbReference>
<comment type="caution">
    <text evidence="9">The sequence shown here is derived from an EMBL/GenBank/DDBJ whole genome shotgun (WGS) entry which is preliminary data.</text>
</comment>
<keyword evidence="3 6" id="KW-0862">Zinc</keyword>
<proteinExistence type="inferred from homology"/>
<dbReference type="PANTHER" id="PTHR12322">
    <property type="entry name" value="DOUBLESEX AND MAB-3 RELATED TRANSCRIPTION FACTOR DMRT"/>
    <property type="match status" value="1"/>
</dbReference>
<accession>A0AAV1PIL6</accession>
<dbReference type="InterPro" id="IPR036407">
    <property type="entry name" value="DM_DNA-bd_sf"/>
</dbReference>
<dbReference type="PANTHER" id="PTHR12322:SF53">
    <property type="entry name" value="DOUBLESEX-MAB RELATED 11E"/>
    <property type="match status" value="1"/>
</dbReference>
<dbReference type="PROSITE" id="PS50809">
    <property type="entry name" value="DM_2"/>
    <property type="match status" value="1"/>
</dbReference>
<feature type="region of interest" description="Disordered" evidence="7">
    <location>
        <begin position="63"/>
        <end position="120"/>
    </location>
</feature>
<dbReference type="GO" id="GO:0000978">
    <property type="term" value="F:RNA polymerase II cis-regulatory region sequence-specific DNA binding"/>
    <property type="evidence" value="ECO:0007669"/>
    <property type="project" value="TreeGrafter"/>
</dbReference>
<sequence length="264" mass="29003">MSLSKEQLTAAATELPRRPKCTRCRHHGIVVPQKGHMKFCPFVDCDCWKCYLIKQRTRLTALQRNLNRPQNKPQKKEQRAGASGVKPAGERTPEGSTAALMGDAPPLAPERPSLAEGWSSAAGGERVASLSLPANTAEEGPCSPFNPPYCSELGQAAPLPVIHLIHYPSSYASCRNILLGPPWLPSMPAGYNDGLRGPLTFPHFQQDGLHYSPEPGPPAISDYRQVFFTLQPTLPEPHQEELLMSKQPPQPPLPKHAEQNMEDL</sequence>
<protein>
    <submittedName>
        <fullName evidence="9">Doublesex- and mab-3-related transcription factor 1-like</fullName>
    </submittedName>
</protein>
<dbReference type="Pfam" id="PF00751">
    <property type="entry name" value="DM"/>
    <property type="match status" value="1"/>
</dbReference>
<dbReference type="InterPro" id="IPR026607">
    <property type="entry name" value="DMRT"/>
</dbReference>
<organism evidence="9 10">
    <name type="scientific">Scomber scombrus</name>
    <name type="common">Atlantic mackerel</name>
    <name type="synonym">Scomber vernalis</name>
    <dbReference type="NCBI Taxonomy" id="13677"/>
    <lineage>
        <taxon>Eukaryota</taxon>
        <taxon>Metazoa</taxon>
        <taxon>Chordata</taxon>
        <taxon>Craniata</taxon>
        <taxon>Vertebrata</taxon>
        <taxon>Euteleostomi</taxon>
        <taxon>Actinopterygii</taxon>
        <taxon>Neopterygii</taxon>
        <taxon>Teleostei</taxon>
        <taxon>Neoteleostei</taxon>
        <taxon>Acanthomorphata</taxon>
        <taxon>Pelagiaria</taxon>
        <taxon>Scombriformes</taxon>
        <taxon>Scombridae</taxon>
        <taxon>Scomber</taxon>
    </lineage>
</organism>
<dbReference type="GO" id="GO:0000981">
    <property type="term" value="F:DNA-binding transcription factor activity, RNA polymerase II-specific"/>
    <property type="evidence" value="ECO:0007669"/>
    <property type="project" value="TreeGrafter"/>
</dbReference>
<reference evidence="9 10" key="1">
    <citation type="submission" date="2024-01" db="EMBL/GenBank/DDBJ databases">
        <authorList>
            <person name="Alioto T."/>
            <person name="Alioto T."/>
            <person name="Gomez Garrido J."/>
        </authorList>
    </citation>
    <scope>NUCLEOTIDE SEQUENCE [LARGE SCALE GENOMIC DNA]</scope>
</reference>
<evidence type="ECO:0000313" key="10">
    <source>
        <dbReference type="Proteomes" id="UP001314229"/>
    </source>
</evidence>
<dbReference type="Gene3D" id="4.10.1040.10">
    <property type="entry name" value="DM DNA-binding domain"/>
    <property type="match status" value="1"/>
</dbReference>
<evidence type="ECO:0000259" key="8">
    <source>
        <dbReference type="PROSITE" id="PS50809"/>
    </source>
</evidence>
<dbReference type="PROSITE" id="PS40000">
    <property type="entry name" value="DM_1"/>
    <property type="match status" value="1"/>
</dbReference>
<evidence type="ECO:0000256" key="6">
    <source>
        <dbReference type="PROSITE-ProRule" id="PRU00070"/>
    </source>
</evidence>
<feature type="region of interest" description="Disordered" evidence="7">
    <location>
        <begin position="237"/>
        <end position="264"/>
    </location>
</feature>
<evidence type="ECO:0000313" key="9">
    <source>
        <dbReference type="EMBL" id="CAK6971559.1"/>
    </source>
</evidence>
<evidence type="ECO:0000256" key="1">
    <source>
        <dbReference type="ARBA" id="ARBA00006834"/>
    </source>
</evidence>
<dbReference type="GO" id="GO:0005634">
    <property type="term" value="C:nucleus"/>
    <property type="evidence" value="ECO:0007669"/>
    <property type="project" value="UniProtKB-SubCell"/>
</dbReference>
<evidence type="ECO:0000256" key="5">
    <source>
        <dbReference type="ARBA" id="ARBA00023242"/>
    </source>
</evidence>
<dbReference type="EMBL" id="CAWUFR010000180">
    <property type="protein sequence ID" value="CAK6971559.1"/>
    <property type="molecule type" value="Genomic_DNA"/>
</dbReference>
<dbReference type="SUPFAM" id="SSF82927">
    <property type="entry name" value="Cysteine-rich DNA binding domain, (DM domain)"/>
    <property type="match status" value="1"/>
</dbReference>
<evidence type="ECO:0000256" key="3">
    <source>
        <dbReference type="ARBA" id="ARBA00022833"/>
    </source>
</evidence>
<comment type="similarity">
    <text evidence="1">Belongs to the DMRT family.</text>
</comment>
<dbReference type="SMART" id="SM00301">
    <property type="entry name" value="DM"/>
    <property type="match status" value="1"/>
</dbReference>